<reference evidence="1" key="1">
    <citation type="journal article" date="2014" name="Front. Microbiol.">
        <title>High frequency of phylogenetically diverse reductive dehalogenase-homologous genes in deep subseafloor sedimentary metagenomes.</title>
        <authorList>
            <person name="Kawai M."/>
            <person name="Futagami T."/>
            <person name="Toyoda A."/>
            <person name="Takaki Y."/>
            <person name="Nishi S."/>
            <person name="Hori S."/>
            <person name="Arai W."/>
            <person name="Tsubouchi T."/>
            <person name="Morono Y."/>
            <person name="Uchiyama I."/>
            <person name="Ito T."/>
            <person name="Fujiyama A."/>
            <person name="Inagaki F."/>
            <person name="Takami H."/>
        </authorList>
    </citation>
    <scope>NUCLEOTIDE SEQUENCE</scope>
    <source>
        <strain evidence="1">Expedition CK06-06</strain>
    </source>
</reference>
<comment type="caution">
    <text evidence="1">The sequence shown here is derived from an EMBL/GenBank/DDBJ whole genome shotgun (WGS) entry which is preliminary data.</text>
</comment>
<gene>
    <name evidence="1" type="ORF">S03H2_50206</name>
</gene>
<organism evidence="1">
    <name type="scientific">marine sediment metagenome</name>
    <dbReference type="NCBI Taxonomy" id="412755"/>
    <lineage>
        <taxon>unclassified sequences</taxon>
        <taxon>metagenomes</taxon>
        <taxon>ecological metagenomes</taxon>
    </lineage>
</organism>
<evidence type="ECO:0000313" key="1">
    <source>
        <dbReference type="EMBL" id="GAH63621.1"/>
    </source>
</evidence>
<protein>
    <submittedName>
        <fullName evidence="1">Uncharacterized protein</fullName>
    </submittedName>
</protein>
<sequence>MNLGERTPRDLKKLRIYLLLYGTRSLEDLKNLRKRGENQDGK</sequence>
<dbReference type="EMBL" id="BARU01031774">
    <property type="protein sequence ID" value="GAH63621.1"/>
    <property type="molecule type" value="Genomic_DNA"/>
</dbReference>
<dbReference type="AlphaFoldDB" id="X1H0D9"/>
<accession>X1H0D9</accession>
<name>X1H0D9_9ZZZZ</name>
<proteinExistence type="predicted"/>